<accession>A0ABX0IWI7</accession>
<dbReference type="EMBL" id="VEVQ02000022">
    <property type="protein sequence ID" value="NHN28073.1"/>
    <property type="molecule type" value="Genomic_DNA"/>
</dbReference>
<comment type="caution">
    <text evidence="1">The sequence shown here is derived from an EMBL/GenBank/DDBJ whole genome shotgun (WGS) entry which is preliminary data.</text>
</comment>
<keyword evidence="2" id="KW-1185">Reference proteome</keyword>
<reference evidence="1 2" key="2">
    <citation type="submission" date="2019-05" db="EMBL/GenBank/DDBJ databases">
        <authorList>
            <person name="Lianzixin W."/>
        </authorList>
    </citation>
    <scope>NUCLEOTIDE SEQUENCE [LARGE SCALE GENOMIC DNA]</scope>
    <source>
        <strain evidence="1 2">EC11</strain>
    </source>
</reference>
<sequence>MRTLIIYGLFIFFLNGCSSTNINKSIISSSNEKLTSIISIIGNPQSYHGKEIVVQGYFVFKKDENSIYVSKTDYENGLTKNAIFLILNYQMLEKFEIQPPLIGYFEIKGVFDINNNGSYNLFSGTINNISDISRLYKIDSDNDEYNMN</sequence>
<protein>
    <recommendedName>
        <fullName evidence="3">DUF4369 domain-containing protein</fullName>
    </recommendedName>
</protein>
<dbReference type="RefSeq" id="WP_140964578.1">
    <property type="nucleotide sequence ID" value="NZ_VEVQ02000022.1"/>
</dbReference>
<reference evidence="1 2" key="3">
    <citation type="submission" date="2020-02" db="EMBL/GenBank/DDBJ databases">
        <title>Flavobacterium profundi sp. nov., isolated from a deep-sea seamount.</title>
        <authorList>
            <person name="Zhang D.-C."/>
        </authorList>
    </citation>
    <scope>NUCLEOTIDE SEQUENCE [LARGE SCALE GENOMIC DNA]</scope>
    <source>
        <strain evidence="1 2">EC11</strain>
    </source>
</reference>
<evidence type="ECO:0000313" key="2">
    <source>
        <dbReference type="Proteomes" id="UP000817854"/>
    </source>
</evidence>
<gene>
    <name evidence="1" type="ORF">FIA58_020540</name>
</gene>
<proteinExistence type="predicted"/>
<name>A0ABX0IWI7_9FLAO</name>
<evidence type="ECO:0000313" key="1">
    <source>
        <dbReference type="EMBL" id="NHN28073.1"/>
    </source>
</evidence>
<organism evidence="1 2">
    <name type="scientific">Flavobacterium jejuense</name>
    <dbReference type="NCBI Taxonomy" id="1544455"/>
    <lineage>
        <taxon>Bacteria</taxon>
        <taxon>Pseudomonadati</taxon>
        <taxon>Bacteroidota</taxon>
        <taxon>Flavobacteriia</taxon>
        <taxon>Flavobacteriales</taxon>
        <taxon>Flavobacteriaceae</taxon>
        <taxon>Flavobacterium</taxon>
    </lineage>
</organism>
<dbReference type="Proteomes" id="UP000817854">
    <property type="component" value="Unassembled WGS sequence"/>
</dbReference>
<reference evidence="2" key="1">
    <citation type="submission" date="2019-05" db="EMBL/GenBank/DDBJ databases">
        <title>Flavobacterium profundi sp. nov., isolated from a deep-sea seamount.</title>
        <authorList>
            <person name="Zhang D.-C."/>
        </authorList>
    </citation>
    <scope>NUCLEOTIDE SEQUENCE [LARGE SCALE GENOMIC DNA]</scope>
    <source>
        <strain evidence="2">EC11</strain>
    </source>
</reference>
<evidence type="ECO:0008006" key="3">
    <source>
        <dbReference type="Google" id="ProtNLM"/>
    </source>
</evidence>